<dbReference type="InterPro" id="IPR003710">
    <property type="entry name" value="ApbA"/>
</dbReference>
<evidence type="ECO:0000256" key="5">
    <source>
        <dbReference type="ARBA" id="ARBA00022655"/>
    </source>
</evidence>
<evidence type="ECO:0000256" key="8">
    <source>
        <dbReference type="ARBA" id="ARBA00032024"/>
    </source>
</evidence>
<dbReference type="GO" id="GO:0005739">
    <property type="term" value="C:mitochondrion"/>
    <property type="evidence" value="ECO:0007669"/>
    <property type="project" value="TreeGrafter"/>
</dbReference>
<keyword evidence="6" id="KW-0521">NADP</keyword>
<dbReference type="Pfam" id="PF02558">
    <property type="entry name" value="ApbA"/>
    <property type="match status" value="1"/>
</dbReference>
<sequence>MTAPHRSTIHILGLGAMGTVLAVDLLRFTNALVVPLFRSQERLAQFQKTNGNNISIRKLYLEGSPIFSYPVEKCECPETFSKKPIDNLVVTTKTYQTKEALAPYLPYINKNTNLILIQNGLGVLELLREEIFTDSKNRPHLFQGVISHGVYQDKAGVFNHAGWAGMKIAKLPWTEEEMIQKKSVVEDDAANNSLVKLLTEPKFAKEFGIEHSTYQEMLFGQLFKFLVNACMNPVTAILDCVNGEMKASCGPVFTSIIDECLQILRVAYRPLFQYHEKYSGNEEYPEMDVNAVLTTDNMVSEVTRIGCDINSRNSSSMRQDTLFLRDIEIEYINGYVVKLADNLNLDPNCCKVNKTIGELATMRLALNRSRSINGDWRKD</sequence>
<evidence type="ECO:0000256" key="9">
    <source>
        <dbReference type="ARBA" id="ARBA00048793"/>
    </source>
</evidence>
<comment type="similarity">
    <text evidence="3">Belongs to the ketopantoate reductase family.</text>
</comment>
<organism evidence="12 13">
    <name type="scientific">Saccharomyces pastorianus</name>
    <name type="common">Lager yeast</name>
    <name type="synonym">Saccharomyces cerevisiae x Saccharomyces eubayanus</name>
    <dbReference type="NCBI Taxonomy" id="27292"/>
    <lineage>
        <taxon>Eukaryota</taxon>
        <taxon>Fungi</taxon>
        <taxon>Dikarya</taxon>
        <taxon>Ascomycota</taxon>
        <taxon>Saccharomycotina</taxon>
        <taxon>Saccharomycetes</taxon>
        <taxon>Saccharomycetales</taxon>
        <taxon>Saccharomycetaceae</taxon>
        <taxon>Saccharomyces</taxon>
    </lineage>
</organism>
<dbReference type="FunFam" id="1.10.1040.10:FF:000047">
    <property type="entry name" value="2-dehydropantoate 2-reductase"/>
    <property type="match status" value="1"/>
</dbReference>
<comment type="catalytic activity">
    <reaction evidence="9">
        <text>(R)-pantoate + NADP(+) = 2-dehydropantoate + NADPH + H(+)</text>
        <dbReference type="Rhea" id="RHEA:16233"/>
        <dbReference type="ChEBI" id="CHEBI:11561"/>
        <dbReference type="ChEBI" id="CHEBI:15378"/>
        <dbReference type="ChEBI" id="CHEBI:15980"/>
        <dbReference type="ChEBI" id="CHEBI:57783"/>
        <dbReference type="ChEBI" id="CHEBI:58349"/>
        <dbReference type="EC" id="1.1.1.169"/>
    </reaction>
</comment>
<dbReference type="InterPro" id="IPR013328">
    <property type="entry name" value="6PGD_dom2"/>
</dbReference>
<dbReference type="InterPro" id="IPR036291">
    <property type="entry name" value="NAD(P)-bd_dom_sf"/>
</dbReference>
<evidence type="ECO:0000259" key="10">
    <source>
        <dbReference type="Pfam" id="PF02558"/>
    </source>
</evidence>
<evidence type="ECO:0000256" key="3">
    <source>
        <dbReference type="ARBA" id="ARBA00007870"/>
    </source>
</evidence>
<dbReference type="PANTHER" id="PTHR43765:SF2">
    <property type="entry name" value="2-DEHYDROPANTOATE 2-REDUCTASE"/>
    <property type="match status" value="1"/>
</dbReference>
<dbReference type="GO" id="GO:0015940">
    <property type="term" value="P:pantothenate biosynthetic process"/>
    <property type="evidence" value="ECO:0007669"/>
    <property type="project" value="UniProtKB-KW"/>
</dbReference>
<gene>
    <name evidence="12" type="primary">PAN5_1</name>
    <name evidence="12" type="ORF">GRS66_002209</name>
</gene>
<keyword evidence="5" id="KW-0566">Pantothenate biosynthesis</keyword>
<evidence type="ECO:0000313" key="12">
    <source>
        <dbReference type="EMBL" id="QID79909.1"/>
    </source>
</evidence>
<dbReference type="SUPFAM" id="SSF48179">
    <property type="entry name" value="6-phosphogluconate dehydrogenase C-terminal domain-like"/>
    <property type="match status" value="1"/>
</dbReference>
<dbReference type="GO" id="GO:0008677">
    <property type="term" value="F:2-dehydropantoate 2-reductase activity"/>
    <property type="evidence" value="ECO:0007669"/>
    <property type="project" value="UniProtKB-EC"/>
</dbReference>
<dbReference type="OrthoDB" id="73846at2759"/>
<dbReference type="Gene3D" id="1.10.1040.10">
    <property type="entry name" value="N-(1-d-carboxylethyl)-l-norvaline Dehydrogenase, domain 2"/>
    <property type="match status" value="1"/>
</dbReference>
<dbReference type="AlphaFoldDB" id="A0A6C1DSL5"/>
<evidence type="ECO:0000256" key="2">
    <source>
        <dbReference type="ARBA" id="ARBA00004994"/>
    </source>
</evidence>
<feature type="domain" description="Ketopantoate reductase N-terminal" evidence="10">
    <location>
        <begin position="9"/>
        <end position="172"/>
    </location>
</feature>
<dbReference type="Pfam" id="PF08546">
    <property type="entry name" value="ApbA_C"/>
    <property type="match status" value="1"/>
</dbReference>
<evidence type="ECO:0000256" key="1">
    <source>
        <dbReference type="ARBA" id="ARBA00002919"/>
    </source>
</evidence>
<proteinExistence type="inferred from homology"/>
<dbReference type="SMR" id="A0A6C1DSL5"/>
<dbReference type="Gene3D" id="3.40.50.720">
    <property type="entry name" value="NAD(P)-binding Rossmann-like Domain"/>
    <property type="match status" value="1"/>
</dbReference>
<evidence type="ECO:0000256" key="4">
    <source>
        <dbReference type="ARBA" id="ARBA00013014"/>
    </source>
</evidence>
<dbReference type="InterPro" id="IPR013332">
    <property type="entry name" value="KPR_N"/>
</dbReference>
<name>A0A6C1DSL5_SACPS</name>
<dbReference type="EC" id="1.1.1.169" evidence="4"/>
<dbReference type="InterPro" id="IPR050838">
    <property type="entry name" value="Ketopantoate_reductase"/>
</dbReference>
<dbReference type="PANTHER" id="PTHR43765">
    <property type="entry name" value="2-DEHYDROPANTOATE 2-REDUCTASE-RELATED"/>
    <property type="match status" value="1"/>
</dbReference>
<comment type="function">
    <text evidence="1">Catalyzes the NADPH-dependent reduction of ketopantoate into pantoic acid.</text>
</comment>
<evidence type="ECO:0000259" key="11">
    <source>
        <dbReference type="Pfam" id="PF08546"/>
    </source>
</evidence>
<comment type="pathway">
    <text evidence="2">Cofactor biosynthesis; (R)-pantothenate biosynthesis; (R)-pantoate from 3-methyl-2-oxobutanoate: step 2/2.</text>
</comment>
<dbReference type="NCBIfam" id="TIGR00745">
    <property type="entry name" value="apbA_panE"/>
    <property type="match status" value="1"/>
</dbReference>
<accession>A0A6C1DSL5</accession>
<evidence type="ECO:0000256" key="6">
    <source>
        <dbReference type="ARBA" id="ARBA00022857"/>
    </source>
</evidence>
<protein>
    <recommendedName>
        <fullName evidence="4">2-dehydropantoate 2-reductase</fullName>
        <ecNumber evidence="4">1.1.1.169</ecNumber>
    </recommendedName>
    <alternativeName>
        <fullName evidence="8">Ketopantoate reductase</fullName>
    </alternativeName>
</protein>
<keyword evidence="13" id="KW-1185">Reference proteome</keyword>
<dbReference type="InterPro" id="IPR008927">
    <property type="entry name" value="6-PGluconate_DH-like_C_sf"/>
</dbReference>
<evidence type="ECO:0000256" key="7">
    <source>
        <dbReference type="ARBA" id="ARBA00023002"/>
    </source>
</evidence>
<dbReference type="GO" id="GO:0050661">
    <property type="term" value="F:NADP binding"/>
    <property type="evidence" value="ECO:0007669"/>
    <property type="project" value="TreeGrafter"/>
</dbReference>
<dbReference type="Proteomes" id="UP000501346">
    <property type="component" value="Chromosome ScVIII"/>
</dbReference>
<dbReference type="SUPFAM" id="SSF51735">
    <property type="entry name" value="NAD(P)-binding Rossmann-fold domains"/>
    <property type="match status" value="1"/>
</dbReference>
<reference evidence="12 13" key="1">
    <citation type="journal article" date="2019" name="BMC Genomics">
        <title>Chromosome level assembly and comparative genome analysis confirm lager-brewing yeasts originated from a single hybridization.</title>
        <authorList>
            <person name="Salazar A.N."/>
            <person name="Gorter de Vries A.R."/>
            <person name="van den Broek M."/>
            <person name="Brouwers N."/>
            <person name="de la Torre Cortes P."/>
            <person name="Kuijpers N.G.A."/>
            <person name="Daran J.G."/>
            <person name="Abeel T."/>
        </authorList>
    </citation>
    <scope>NUCLEOTIDE SEQUENCE [LARGE SCALE GENOMIC DNA]</scope>
    <source>
        <strain evidence="12 13">CBS 1483</strain>
    </source>
</reference>
<feature type="domain" description="Ketopantoate reductase C-terminal" evidence="11">
    <location>
        <begin position="221"/>
        <end position="360"/>
    </location>
</feature>
<evidence type="ECO:0000313" key="13">
    <source>
        <dbReference type="Proteomes" id="UP000501346"/>
    </source>
</evidence>
<dbReference type="EMBL" id="CP048989">
    <property type="protein sequence ID" value="QID79909.1"/>
    <property type="molecule type" value="Genomic_DNA"/>
</dbReference>
<keyword evidence="7" id="KW-0560">Oxidoreductase</keyword>
<dbReference type="InterPro" id="IPR013752">
    <property type="entry name" value="KPA_reductase"/>
</dbReference>